<name>A0ABP4TQG5_9ACTN</name>
<dbReference type="EMBL" id="BAAANF010000015">
    <property type="protein sequence ID" value="GAA1692003.1"/>
    <property type="molecule type" value="Genomic_DNA"/>
</dbReference>
<dbReference type="SUPFAM" id="SSF52540">
    <property type="entry name" value="P-loop containing nucleoside triphosphate hydrolases"/>
    <property type="match status" value="1"/>
</dbReference>
<dbReference type="PRINTS" id="PR00364">
    <property type="entry name" value="DISEASERSIST"/>
</dbReference>
<dbReference type="PANTHER" id="PTHR47691">
    <property type="entry name" value="REGULATOR-RELATED"/>
    <property type="match status" value="1"/>
</dbReference>
<comment type="caution">
    <text evidence="1">The sequence shown here is derived from an EMBL/GenBank/DDBJ whole genome shotgun (WGS) entry which is preliminary data.</text>
</comment>
<accession>A0ABP4TQG5</accession>
<evidence type="ECO:0008006" key="3">
    <source>
        <dbReference type="Google" id="ProtNLM"/>
    </source>
</evidence>
<reference evidence="2" key="1">
    <citation type="journal article" date="2019" name="Int. J. Syst. Evol. Microbiol.">
        <title>The Global Catalogue of Microorganisms (GCM) 10K type strain sequencing project: providing services to taxonomists for standard genome sequencing and annotation.</title>
        <authorList>
            <consortium name="The Broad Institute Genomics Platform"/>
            <consortium name="The Broad Institute Genome Sequencing Center for Infectious Disease"/>
            <person name="Wu L."/>
            <person name="Ma J."/>
        </authorList>
    </citation>
    <scope>NUCLEOTIDE SEQUENCE [LARGE SCALE GENOMIC DNA]</scope>
    <source>
        <strain evidence="2">JCM 14307</strain>
    </source>
</reference>
<sequence>MSRRLRDLLGVGPGPELQRLYSELLTATDADSMVIPRQLPSAVPGFAGRTDQLHALDNLVAANRLGVVIGPPGVGKTALAIHWARRVEDRFPDGTLYADLRGYAPDADPADPRAILPRFLATLGIPSDRLPTTTDDQIALYRSLLAGRSVLVVLDNARSAEQVRPLTGARSCTVVTSRNELGDLVATEQAVPIRLEALDPAESRKLLAARVGDERLQADAESTEMLLAACAGLPLALSLLAAQIALRPRWTLSMFATRVNEALLDALAVADGIDVRTIFSWTYRQLRPEEARLFRLLGQHPGAEITLRAAAALAGTSIRSARQLLDVLVGQHQLVEIAPDRYAMHDLLREYARELADPEEAEAAFIRLLGYLVHTGVAAALQIARGRLPVDVPDPDPSLELELPTTREEAYAWFDSEQTNSLAVLRAAAGRADDLLWVYVWAIADYLDFAGRAEYLEAEHLGFAAAVRLGDLRKQAKTRRDLARGHMSLRQWDEAIRHHELALDIAEELADEEAIAHSSLSIGRVLTRMGRQREAIATTTRALRLYERLELHDSQANALNNLGWYHALLGENELAVRYAEDALKLYEQVESEYGRAVVSDTLVYALAADGRLDEAIASYTTAIEIHHRLGRRLDSVECLTSRAGVQERVGDRDGAIASWSAALEILEAADHPDAEPVRRSLEAAQQR</sequence>
<dbReference type="Pfam" id="PF13424">
    <property type="entry name" value="TPR_12"/>
    <property type="match status" value="1"/>
</dbReference>
<evidence type="ECO:0000313" key="1">
    <source>
        <dbReference type="EMBL" id="GAA1692003.1"/>
    </source>
</evidence>
<dbReference type="SUPFAM" id="SSF48452">
    <property type="entry name" value="TPR-like"/>
    <property type="match status" value="1"/>
</dbReference>
<proteinExistence type="predicted"/>
<dbReference type="InterPro" id="IPR011990">
    <property type="entry name" value="TPR-like_helical_dom_sf"/>
</dbReference>
<dbReference type="InterPro" id="IPR027417">
    <property type="entry name" value="P-loop_NTPase"/>
</dbReference>
<dbReference type="Pfam" id="PF13374">
    <property type="entry name" value="TPR_10"/>
    <property type="match status" value="1"/>
</dbReference>
<dbReference type="Gene3D" id="3.40.50.300">
    <property type="entry name" value="P-loop containing nucleotide triphosphate hydrolases"/>
    <property type="match status" value="1"/>
</dbReference>
<dbReference type="InterPro" id="IPR019734">
    <property type="entry name" value="TPR_rpt"/>
</dbReference>
<dbReference type="SMART" id="SM00028">
    <property type="entry name" value="TPR"/>
    <property type="match status" value="5"/>
</dbReference>
<dbReference type="Proteomes" id="UP001500280">
    <property type="component" value="Unassembled WGS sequence"/>
</dbReference>
<keyword evidence="2" id="KW-1185">Reference proteome</keyword>
<protein>
    <recommendedName>
        <fullName evidence="3">Tetratricopeptide repeat protein</fullName>
    </recommendedName>
</protein>
<gene>
    <name evidence="1" type="ORF">GCM10009745_41720</name>
</gene>
<organism evidence="1 2">
    <name type="scientific">Kribbella yunnanensis</name>
    <dbReference type="NCBI Taxonomy" id="190194"/>
    <lineage>
        <taxon>Bacteria</taxon>
        <taxon>Bacillati</taxon>
        <taxon>Actinomycetota</taxon>
        <taxon>Actinomycetes</taxon>
        <taxon>Propionibacteriales</taxon>
        <taxon>Kribbellaceae</taxon>
        <taxon>Kribbella</taxon>
    </lineage>
</organism>
<dbReference type="PANTHER" id="PTHR47691:SF3">
    <property type="entry name" value="HTH-TYPE TRANSCRIPTIONAL REGULATOR RV0890C-RELATED"/>
    <property type="match status" value="1"/>
</dbReference>
<dbReference type="Gene3D" id="1.25.40.10">
    <property type="entry name" value="Tetratricopeptide repeat domain"/>
    <property type="match status" value="2"/>
</dbReference>
<dbReference type="RefSeq" id="WP_344154323.1">
    <property type="nucleotide sequence ID" value="NZ_BAAANF010000015.1"/>
</dbReference>
<evidence type="ECO:0000313" key="2">
    <source>
        <dbReference type="Proteomes" id="UP001500280"/>
    </source>
</evidence>